<evidence type="ECO:0000256" key="8">
    <source>
        <dbReference type="ARBA" id="ARBA00023053"/>
    </source>
</evidence>
<evidence type="ECO:0000256" key="3">
    <source>
        <dbReference type="ARBA" id="ARBA00022448"/>
    </source>
</evidence>
<evidence type="ECO:0000256" key="12">
    <source>
        <dbReference type="ARBA" id="ARBA00023201"/>
    </source>
</evidence>
<feature type="transmembrane region" description="Helical" evidence="19">
    <location>
        <begin position="50"/>
        <end position="75"/>
    </location>
</feature>
<accession>H3AVV2</accession>
<evidence type="ECO:0000256" key="19">
    <source>
        <dbReference type="SAM" id="Phobius"/>
    </source>
</evidence>
<evidence type="ECO:0000256" key="7">
    <source>
        <dbReference type="ARBA" id="ARBA00022989"/>
    </source>
</evidence>
<gene>
    <name evidence="20" type="primary">SCNN1B</name>
</gene>
<dbReference type="InterPro" id="IPR004724">
    <property type="entry name" value="ENaC_chordates"/>
</dbReference>
<evidence type="ECO:0000256" key="2">
    <source>
        <dbReference type="ARBA" id="ARBA00004439"/>
    </source>
</evidence>
<keyword evidence="9" id="KW-0406">Ion transport</keyword>
<comment type="similarity">
    <text evidence="16">Belongs to the amiloride-sensitive sodium channel (TC 1.A.6) family. SCNN1B subfamily.</text>
</comment>
<protein>
    <recommendedName>
        <fullName evidence="17">Amiloride-sensitive sodium channel subunit beta</fullName>
    </recommendedName>
</protein>
<keyword evidence="4" id="KW-0894">Sodium channel</keyword>
<keyword evidence="11" id="KW-1015">Disulfide bond</keyword>
<reference evidence="21" key="1">
    <citation type="submission" date="2011-08" db="EMBL/GenBank/DDBJ databases">
        <title>The draft genome of Latimeria chalumnae.</title>
        <authorList>
            <person name="Di Palma F."/>
            <person name="Alfoldi J."/>
            <person name="Johnson J."/>
            <person name="Berlin A."/>
            <person name="Gnerre S."/>
            <person name="Jaffe D."/>
            <person name="MacCallum I."/>
            <person name="Young S."/>
            <person name="Walker B.J."/>
            <person name="Lander E."/>
            <person name="Lindblad-Toh K."/>
        </authorList>
    </citation>
    <scope>NUCLEOTIDE SEQUENCE [LARGE SCALE GENOMIC DNA]</scope>
    <source>
        <strain evidence="21">Wild caught</strain>
    </source>
</reference>
<dbReference type="HOGENOM" id="CLU_020415_0_0_1"/>
<dbReference type="PANTHER" id="PTHR11690">
    <property type="entry name" value="AMILORIDE-SENSITIVE SODIUM CHANNEL-RELATED"/>
    <property type="match status" value="1"/>
</dbReference>
<evidence type="ECO:0000313" key="21">
    <source>
        <dbReference type="Proteomes" id="UP000008672"/>
    </source>
</evidence>
<name>H3AVV2_LATCH</name>
<dbReference type="Gene3D" id="1.10.287.770">
    <property type="entry name" value="YojJ-like"/>
    <property type="match status" value="1"/>
</dbReference>
<dbReference type="NCBIfam" id="TIGR00859">
    <property type="entry name" value="ENaC"/>
    <property type="match status" value="1"/>
</dbReference>
<keyword evidence="7 19" id="KW-1133">Transmembrane helix</keyword>
<evidence type="ECO:0000256" key="14">
    <source>
        <dbReference type="ARBA" id="ARBA00023329"/>
    </source>
</evidence>
<dbReference type="GO" id="GO:0015280">
    <property type="term" value="F:ligand-gated sodium channel activity"/>
    <property type="evidence" value="ECO:0007669"/>
    <property type="project" value="InterPro"/>
</dbReference>
<dbReference type="GO" id="GO:0016324">
    <property type="term" value="C:apical plasma membrane"/>
    <property type="evidence" value="ECO:0007669"/>
    <property type="project" value="UniProtKB-SubCell"/>
</dbReference>
<dbReference type="Ensembl" id="ENSLACT00000013870.1">
    <property type="protein sequence ID" value="ENSLACP00000013773.1"/>
    <property type="gene ID" value="ENSLACG00000012126.1"/>
</dbReference>
<dbReference type="InterPro" id="IPR001873">
    <property type="entry name" value="ENaC"/>
</dbReference>
<evidence type="ECO:0000256" key="9">
    <source>
        <dbReference type="ARBA" id="ARBA00023065"/>
    </source>
</evidence>
<evidence type="ECO:0000256" key="11">
    <source>
        <dbReference type="ARBA" id="ARBA00023157"/>
    </source>
</evidence>
<keyword evidence="14" id="KW-0968">Cytoplasmic vesicle</keyword>
<dbReference type="Proteomes" id="UP000008672">
    <property type="component" value="Unassembled WGS sequence"/>
</dbReference>
<evidence type="ECO:0000256" key="13">
    <source>
        <dbReference type="ARBA" id="ARBA00023303"/>
    </source>
</evidence>
<reference evidence="20" key="2">
    <citation type="submission" date="2025-08" db="UniProtKB">
        <authorList>
            <consortium name="Ensembl"/>
        </authorList>
    </citation>
    <scope>IDENTIFICATION</scope>
</reference>
<evidence type="ECO:0000256" key="5">
    <source>
        <dbReference type="ARBA" id="ARBA00022475"/>
    </source>
</evidence>
<dbReference type="EMBL" id="AFYH01138187">
    <property type="status" value="NOT_ANNOTATED_CDS"/>
    <property type="molecule type" value="Genomic_DNA"/>
</dbReference>
<dbReference type="eggNOG" id="KOG4294">
    <property type="taxonomic scope" value="Eukaryota"/>
</dbReference>
<evidence type="ECO:0000256" key="18">
    <source>
        <dbReference type="SAM" id="MobiDB-lite"/>
    </source>
</evidence>
<sequence length="650" mass="74644">MSVRKYFTRALHRLQKGPGYTYKELLVWYCDNTNTHGPKRIIKEGPKKQVLWFILTLTFTALIFWQWGLLIQTYLSYGVSTSLSMGFRAMEFPAVTVCNVNPMKYSEPPKLIQSMHFLIFLFLTKKISKRERHSLTPVWKTNLKKLLILPKTSQACVYLQKPQFLYLVSFFNKYHILKIVVLPLANEKKQKVSVLCKDERMGKKKKSSVYFTNAFLSRVTHNYVQNFFFTDSSLVYAPTEGRLSFLQVHYGEMCAYFSWTLLTVINFTQMFHPTYGNCYIFNWGQDGNALISSNPGADFGLKLVLDINQEEYIPFLTTSAGARLMLHDQNTFPFLKDLGMYAMAGSQTSIGILVDEIQRIGAPYSQCTPYGSDVPVPNLYSIYNTSYSMQNCLYSCLQAKLVEKCGCGNYLHPLPDGAHSCNNEDNPSWAYCYYSLGDSSEYKDSCLQICEQPCNETQYRLTISMADWPSESSEDWIFHVLSYERDLAINRTMNRNGALKLNLYFQEFNYRTISESAATDISWLVSNLEGQFGFWMGGSILCIIEFLEIIIDCVWITIIKLVIWYRDRKHKKAQAQYSGPPPSVSQLARAHTDTGFQHDSTDINYGTEAYCNEAYIPPREPTPGTPPPNYDSLRVQPVENTEQISDSEEN</sequence>
<dbReference type="PANTHER" id="PTHR11690:SF18">
    <property type="entry name" value="AMILORIDE-SENSITIVE SODIUM CHANNEL SUBUNIT BETA"/>
    <property type="match status" value="1"/>
</dbReference>
<keyword evidence="10 19" id="KW-0472">Membrane</keyword>
<keyword evidence="12" id="KW-0739">Sodium transport</keyword>
<keyword evidence="13" id="KW-0407">Ion channel</keyword>
<keyword evidence="21" id="KW-1185">Reference proteome</keyword>
<evidence type="ECO:0000256" key="17">
    <source>
        <dbReference type="ARBA" id="ARBA00050053"/>
    </source>
</evidence>
<feature type="region of interest" description="Disordered" evidence="18">
    <location>
        <begin position="614"/>
        <end position="650"/>
    </location>
</feature>
<dbReference type="OMA" id="WQWGLLI"/>
<dbReference type="Pfam" id="PF00858">
    <property type="entry name" value="ASC"/>
    <property type="match status" value="1"/>
</dbReference>
<comment type="catalytic activity">
    <reaction evidence="15">
        <text>Na(+)(in) = Na(+)(out)</text>
        <dbReference type="Rhea" id="RHEA:34963"/>
        <dbReference type="ChEBI" id="CHEBI:29101"/>
    </reaction>
</comment>
<dbReference type="FunCoup" id="H3AVV2">
    <property type="interactions" value="111"/>
</dbReference>
<dbReference type="PRINTS" id="PR01078">
    <property type="entry name" value="AMINACHANNEL"/>
</dbReference>
<dbReference type="STRING" id="7897.ENSLACP00000013773"/>
<feature type="transmembrane region" description="Helical" evidence="19">
    <location>
        <begin position="534"/>
        <end position="563"/>
    </location>
</feature>
<keyword evidence="6 19" id="KW-0812">Transmembrane</keyword>
<evidence type="ECO:0000256" key="1">
    <source>
        <dbReference type="ARBA" id="ARBA00004424"/>
    </source>
</evidence>
<dbReference type="EMBL" id="AFYH01138186">
    <property type="status" value="NOT_ANNOTATED_CDS"/>
    <property type="molecule type" value="Genomic_DNA"/>
</dbReference>
<reference evidence="20" key="3">
    <citation type="submission" date="2025-09" db="UniProtKB">
        <authorList>
            <consortium name="Ensembl"/>
        </authorList>
    </citation>
    <scope>IDENTIFICATION</scope>
</reference>
<evidence type="ECO:0000313" key="20">
    <source>
        <dbReference type="Ensembl" id="ENSLACP00000013773.1"/>
    </source>
</evidence>
<evidence type="ECO:0000256" key="4">
    <source>
        <dbReference type="ARBA" id="ARBA00022461"/>
    </source>
</evidence>
<dbReference type="AlphaFoldDB" id="H3AVV2"/>
<keyword evidence="5" id="KW-1003">Cell membrane</keyword>
<evidence type="ECO:0000256" key="6">
    <source>
        <dbReference type="ARBA" id="ARBA00022692"/>
    </source>
</evidence>
<dbReference type="GO" id="GO:0030659">
    <property type="term" value="C:cytoplasmic vesicle membrane"/>
    <property type="evidence" value="ECO:0007669"/>
    <property type="project" value="UniProtKB-SubCell"/>
</dbReference>
<proteinExistence type="inferred from homology"/>
<keyword evidence="3" id="KW-0813">Transport</keyword>
<evidence type="ECO:0000256" key="15">
    <source>
        <dbReference type="ARBA" id="ARBA00036239"/>
    </source>
</evidence>
<dbReference type="GeneTree" id="ENSGT00940000160893"/>
<evidence type="ECO:0000256" key="10">
    <source>
        <dbReference type="ARBA" id="ARBA00023136"/>
    </source>
</evidence>
<dbReference type="PROSITE" id="PS01206">
    <property type="entry name" value="ASC"/>
    <property type="match status" value="1"/>
</dbReference>
<dbReference type="Gene3D" id="2.60.470.10">
    <property type="entry name" value="Acid-sensing ion channels like domains"/>
    <property type="match status" value="1"/>
</dbReference>
<comment type="subcellular location">
    <subcellularLocation>
        <location evidence="1">Apical cell membrane</location>
        <topology evidence="1">Multi-pass membrane protein</topology>
    </subcellularLocation>
    <subcellularLocation>
        <location evidence="2">Cytoplasmic vesicle membrane</location>
        <topology evidence="2">Multi-pass membrane protein</topology>
    </subcellularLocation>
</comment>
<feature type="compositionally biased region" description="Pro residues" evidence="18">
    <location>
        <begin position="618"/>
        <end position="629"/>
    </location>
</feature>
<dbReference type="InterPro" id="IPR020903">
    <property type="entry name" value="ENaC_CS"/>
</dbReference>
<organism evidence="20 21">
    <name type="scientific">Latimeria chalumnae</name>
    <name type="common">Coelacanth</name>
    <dbReference type="NCBI Taxonomy" id="7897"/>
    <lineage>
        <taxon>Eukaryota</taxon>
        <taxon>Metazoa</taxon>
        <taxon>Chordata</taxon>
        <taxon>Craniata</taxon>
        <taxon>Vertebrata</taxon>
        <taxon>Euteleostomi</taxon>
        <taxon>Coelacanthiformes</taxon>
        <taxon>Coelacanthidae</taxon>
        <taxon>Latimeria</taxon>
    </lineage>
</organism>
<dbReference type="EMBL" id="AFYH01138188">
    <property type="status" value="NOT_ANNOTATED_CDS"/>
    <property type="molecule type" value="Genomic_DNA"/>
</dbReference>
<keyword evidence="8" id="KW-0915">Sodium</keyword>
<evidence type="ECO:0000256" key="16">
    <source>
        <dbReference type="ARBA" id="ARBA00038224"/>
    </source>
</evidence>
<dbReference type="InParanoid" id="H3AVV2"/>